<dbReference type="PANTHER" id="PTHR18968">
    <property type="entry name" value="THIAMINE PYROPHOSPHATE ENZYMES"/>
    <property type="match status" value="1"/>
</dbReference>
<accession>A0A0N0Z9D1</accession>
<dbReference type="CDD" id="cd07035">
    <property type="entry name" value="TPP_PYR_POX_like"/>
    <property type="match status" value="1"/>
</dbReference>
<dbReference type="InterPro" id="IPR011766">
    <property type="entry name" value="TPP_enzyme_TPP-bd"/>
</dbReference>
<evidence type="ECO:0000256" key="3">
    <source>
        <dbReference type="RuleBase" id="RU362132"/>
    </source>
</evidence>
<dbReference type="Gene3D" id="3.40.50.970">
    <property type="match status" value="2"/>
</dbReference>
<name>A0A0N0Z9D1_9GAMM</name>
<dbReference type="Gene3D" id="3.40.50.1220">
    <property type="entry name" value="TPP-binding domain"/>
    <property type="match status" value="1"/>
</dbReference>
<dbReference type="GO" id="GO:0050660">
    <property type="term" value="F:flavin adenine dinucleotide binding"/>
    <property type="evidence" value="ECO:0007669"/>
    <property type="project" value="TreeGrafter"/>
</dbReference>
<keyword evidence="8" id="KW-1185">Reference proteome</keyword>
<dbReference type="EMBL" id="LGAA01000003">
    <property type="protein sequence ID" value="KPD04145.1"/>
    <property type="molecule type" value="Genomic_DNA"/>
</dbReference>
<feature type="domain" description="Thiamine pyrophosphate enzyme TPP-binding" evidence="5">
    <location>
        <begin position="389"/>
        <end position="530"/>
    </location>
</feature>
<evidence type="ECO:0000259" key="4">
    <source>
        <dbReference type="Pfam" id="PF00205"/>
    </source>
</evidence>
<dbReference type="SUPFAM" id="SSF52518">
    <property type="entry name" value="Thiamin diphosphate-binding fold (THDP-binding)"/>
    <property type="match status" value="2"/>
</dbReference>
<dbReference type="GO" id="GO:0000287">
    <property type="term" value="F:magnesium ion binding"/>
    <property type="evidence" value="ECO:0007669"/>
    <property type="project" value="InterPro"/>
</dbReference>
<evidence type="ECO:0000313" key="7">
    <source>
        <dbReference type="EMBL" id="KPD04145.1"/>
    </source>
</evidence>
<sequence>MAEKTIRDVTFELLRQLELTTLFGNPGSTEETFLKNFPQDFRYIQTLHESSAVGAADGYAQSTRKPAIVNVHTSAGLSNSMSNIMTAAQNKTPLIITAGNQTREMLLMEPWLTNVSPTELPKPWIKWSYEPVRAEDVPAAFMRAYAMAVQPPAGPVFLSIPLDDWDKPALSDATIRSVSSQFAPDPCRIASFADQLSNAQNPVLIYGAGIARGQGWDIGIKLAEKLNCDVWAAPASEVTPFPENHPLYAGALPFAIKPLAEKLIGYDVAIVIGAPVFRYYPYVEGEYIPQGLQLLHITDDASEAGRAPVGDSLLSSPVLALEALFNLVKERSTTSSKASDYSPLRQSEFSVQPQGETLSALELFQGLRKFTPDNTILVEESPSNLGDLHKAWPIGSPDSFYTFASGSLGWNLPASIGIALAERDSGRNRPVLVVIGDGSLQYSIQGLWTAVQHNLPILFVVPSNGEYAILKSFAELENTPGVPGLDLPGLDIVSLAKGYGCIGVKVNTLDEIRQECEIAFSRSVPTVLEVPIIPSTPSLL</sequence>
<dbReference type="GO" id="GO:0050695">
    <property type="term" value="F:benzoylformate decarboxylase activity"/>
    <property type="evidence" value="ECO:0007669"/>
    <property type="project" value="UniProtKB-EC"/>
</dbReference>
<dbReference type="GO" id="GO:0019752">
    <property type="term" value="P:carboxylic acid metabolic process"/>
    <property type="evidence" value="ECO:0007669"/>
    <property type="project" value="UniProtKB-ARBA"/>
</dbReference>
<dbReference type="RefSeq" id="WP_053907033.1">
    <property type="nucleotide sequence ID" value="NZ_CAWMUS010000003.1"/>
</dbReference>
<dbReference type="InterPro" id="IPR012001">
    <property type="entry name" value="Thiamin_PyroP_enz_TPP-bd_dom"/>
</dbReference>
<dbReference type="Pfam" id="PF00205">
    <property type="entry name" value="TPP_enzyme_M"/>
    <property type="match status" value="1"/>
</dbReference>
<keyword evidence="7" id="KW-0456">Lyase</keyword>
<keyword evidence="2 3" id="KW-0786">Thiamine pyrophosphate</keyword>
<dbReference type="NCBIfam" id="NF005485">
    <property type="entry name" value="PRK07092.1"/>
    <property type="match status" value="1"/>
</dbReference>
<dbReference type="PANTHER" id="PTHR18968:SF86">
    <property type="entry name" value="ACETOLACTATE SYNTHASE LARGE SUBUNIT ILVX-RELATED"/>
    <property type="match status" value="1"/>
</dbReference>
<dbReference type="Pfam" id="PF02775">
    <property type="entry name" value="TPP_enzyme_C"/>
    <property type="match status" value="1"/>
</dbReference>
<dbReference type="EC" id="4.1.1.7" evidence="7"/>
<evidence type="ECO:0000313" key="8">
    <source>
        <dbReference type="Proteomes" id="UP000053226"/>
    </source>
</evidence>
<evidence type="ECO:0000259" key="5">
    <source>
        <dbReference type="Pfam" id="PF02775"/>
    </source>
</evidence>
<evidence type="ECO:0000259" key="6">
    <source>
        <dbReference type="Pfam" id="PF02776"/>
    </source>
</evidence>
<dbReference type="SUPFAM" id="SSF52467">
    <property type="entry name" value="DHS-like NAD/FAD-binding domain"/>
    <property type="match status" value="1"/>
</dbReference>
<dbReference type="Pfam" id="PF02776">
    <property type="entry name" value="TPP_enzyme_N"/>
    <property type="match status" value="1"/>
</dbReference>
<dbReference type="InterPro" id="IPR045229">
    <property type="entry name" value="TPP_enz"/>
</dbReference>
<evidence type="ECO:0000256" key="1">
    <source>
        <dbReference type="ARBA" id="ARBA00007812"/>
    </source>
</evidence>
<reference evidence="7 8" key="1">
    <citation type="submission" date="2015-07" db="EMBL/GenBank/DDBJ databases">
        <title>ATOL: Assembling a taxonomically balanced genome-scale reconstruction of the evolutionary history of the Enterobacteriaceae.</title>
        <authorList>
            <person name="Plunkett G.III."/>
            <person name="Neeno-Eckwall E.C."/>
            <person name="Glasner J.D."/>
            <person name="Perna N.T."/>
        </authorList>
    </citation>
    <scope>NUCLEOTIDE SEQUENCE [LARGE SCALE GENOMIC DNA]</scope>
    <source>
        <strain evidence="7 8">ATCC 35017</strain>
    </source>
</reference>
<dbReference type="OrthoDB" id="9773408at2"/>
<protein>
    <submittedName>
        <fullName evidence="7">Benzoylformate decarboxylase</fullName>
        <ecNumber evidence="7">4.1.1.7</ecNumber>
    </submittedName>
</protein>
<proteinExistence type="inferred from homology"/>
<dbReference type="CDD" id="cd02002">
    <property type="entry name" value="TPP_BFDC"/>
    <property type="match status" value="1"/>
</dbReference>
<dbReference type="GO" id="GO:0003984">
    <property type="term" value="F:acetolactate synthase activity"/>
    <property type="evidence" value="ECO:0007669"/>
    <property type="project" value="TreeGrafter"/>
</dbReference>
<comment type="caution">
    <text evidence="7">The sequence shown here is derived from an EMBL/GenBank/DDBJ whole genome shotgun (WGS) entry which is preliminary data.</text>
</comment>
<dbReference type="AlphaFoldDB" id="A0A0N0Z9D1"/>
<dbReference type="InterPro" id="IPR029035">
    <property type="entry name" value="DHS-like_NAD/FAD-binding_dom"/>
</dbReference>
<feature type="domain" description="Thiamine pyrophosphate enzyme central" evidence="4">
    <location>
        <begin position="190"/>
        <end position="322"/>
    </location>
</feature>
<dbReference type="Proteomes" id="UP000053226">
    <property type="component" value="Unassembled WGS sequence"/>
</dbReference>
<dbReference type="GO" id="GO:0030976">
    <property type="term" value="F:thiamine pyrophosphate binding"/>
    <property type="evidence" value="ECO:0007669"/>
    <property type="project" value="InterPro"/>
</dbReference>
<dbReference type="InterPro" id="IPR029061">
    <property type="entry name" value="THDP-binding"/>
</dbReference>
<evidence type="ECO:0000256" key="2">
    <source>
        <dbReference type="ARBA" id="ARBA00023052"/>
    </source>
</evidence>
<feature type="domain" description="Thiamine pyrophosphate enzyme N-terminal TPP-binding" evidence="6">
    <location>
        <begin position="5"/>
        <end position="106"/>
    </location>
</feature>
<dbReference type="InterPro" id="IPR012000">
    <property type="entry name" value="Thiamin_PyroP_enz_cen_dom"/>
</dbReference>
<comment type="similarity">
    <text evidence="1 3">Belongs to the TPP enzyme family.</text>
</comment>
<organism evidence="7 8">
    <name type="scientific">Moellerella wisconsensis ATCC 35017</name>
    <dbReference type="NCBI Taxonomy" id="1354267"/>
    <lineage>
        <taxon>Bacteria</taxon>
        <taxon>Pseudomonadati</taxon>
        <taxon>Pseudomonadota</taxon>
        <taxon>Gammaproteobacteria</taxon>
        <taxon>Enterobacterales</taxon>
        <taxon>Morganellaceae</taxon>
        <taxon>Moellerella</taxon>
    </lineage>
</organism>
<gene>
    <name evidence="7" type="ORF">M992_0252</name>
</gene>